<gene>
    <name evidence="5" type="ORF">RM590_05360</name>
</gene>
<sequence>MNRTRLAVSAAVSAAAVLTLAGPAAAHVTVDPNEAEQGGYTTLNVRVPNERDNASTIGLEIHLDPEHPIASVRTQPVPGWDVEVETAELAEPVEVHGSEITEAPSVIRWTGGEIPPGTFQQFPLSVGPLPEDTDQLFFKAIQTYDNDEVVRWIEEPVEGEAEPEHPAAVLSLAPAEGGGHGGDDAASGDTEETDTTAETTENAASETTADADSDASDTTARVLAGVGIAVGVAGVAFGVLAGRRRTPSSDA</sequence>
<dbReference type="InterPro" id="IPR038507">
    <property type="entry name" value="YcnI-like_sf"/>
</dbReference>
<dbReference type="Pfam" id="PF07987">
    <property type="entry name" value="DUF1775"/>
    <property type="match status" value="1"/>
</dbReference>
<feature type="compositionally biased region" description="Low complexity" evidence="1">
    <location>
        <begin position="196"/>
        <end position="208"/>
    </location>
</feature>
<keyword evidence="3" id="KW-0732">Signal</keyword>
<feature type="domain" description="YncI copper-binding" evidence="4">
    <location>
        <begin position="27"/>
        <end position="172"/>
    </location>
</feature>
<evidence type="ECO:0000313" key="6">
    <source>
        <dbReference type="Proteomes" id="UP001183246"/>
    </source>
</evidence>
<dbReference type="InterPro" id="IPR012533">
    <property type="entry name" value="YcnI-copper_dom"/>
</dbReference>
<evidence type="ECO:0000259" key="4">
    <source>
        <dbReference type="Pfam" id="PF07987"/>
    </source>
</evidence>
<evidence type="ECO:0000256" key="1">
    <source>
        <dbReference type="SAM" id="MobiDB-lite"/>
    </source>
</evidence>
<reference evidence="6" key="1">
    <citation type="submission" date="2023-07" db="EMBL/GenBank/DDBJ databases">
        <title>30 novel species of actinomycetes from the DSMZ collection.</title>
        <authorList>
            <person name="Nouioui I."/>
        </authorList>
    </citation>
    <scope>NUCLEOTIDE SEQUENCE [LARGE SCALE GENOMIC DNA]</scope>
    <source>
        <strain evidence="6">DSM 44938</strain>
    </source>
</reference>
<feature type="chain" id="PRO_5046628941" evidence="3">
    <location>
        <begin position="27"/>
        <end position="251"/>
    </location>
</feature>
<name>A0ABU2ML00_9ACTN</name>
<feature type="signal peptide" evidence="3">
    <location>
        <begin position="1"/>
        <end position="26"/>
    </location>
</feature>
<feature type="transmembrane region" description="Helical" evidence="2">
    <location>
        <begin position="222"/>
        <end position="242"/>
    </location>
</feature>
<dbReference type="CDD" id="cd08545">
    <property type="entry name" value="YcnI_like"/>
    <property type="match status" value="1"/>
</dbReference>
<proteinExistence type="predicted"/>
<keyword evidence="2" id="KW-0812">Transmembrane</keyword>
<keyword evidence="2" id="KW-0472">Membrane</keyword>
<protein>
    <submittedName>
        <fullName evidence="5">YcnI family protein</fullName>
    </submittedName>
</protein>
<keyword evidence="2" id="KW-1133">Transmembrane helix</keyword>
<dbReference type="RefSeq" id="WP_311703188.1">
    <property type="nucleotide sequence ID" value="NZ_JAVREL010000002.1"/>
</dbReference>
<keyword evidence="6" id="KW-1185">Reference proteome</keyword>
<feature type="region of interest" description="Disordered" evidence="1">
    <location>
        <begin position="172"/>
        <end position="217"/>
    </location>
</feature>
<organism evidence="5 6">
    <name type="scientific">Streptomyces litchfieldiae</name>
    <dbReference type="NCBI Taxonomy" id="3075543"/>
    <lineage>
        <taxon>Bacteria</taxon>
        <taxon>Bacillati</taxon>
        <taxon>Actinomycetota</taxon>
        <taxon>Actinomycetes</taxon>
        <taxon>Kitasatosporales</taxon>
        <taxon>Streptomycetaceae</taxon>
        <taxon>Streptomyces</taxon>
    </lineage>
</organism>
<evidence type="ECO:0000256" key="2">
    <source>
        <dbReference type="SAM" id="Phobius"/>
    </source>
</evidence>
<evidence type="ECO:0000256" key="3">
    <source>
        <dbReference type="SAM" id="SignalP"/>
    </source>
</evidence>
<comment type="caution">
    <text evidence="5">The sequence shown here is derived from an EMBL/GenBank/DDBJ whole genome shotgun (WGS) entry which is preliminary data.</text>
</comment>
<accession>A0ABU2ML00</accession>
<dbReference type="EMBL" id="JAVREL010000002">
    <property type="protein sequence ID" value="MDT0342058.1"/>
    <property type="molecule type" value="Genomic_DNA"/>
</dbReference>
<evidence type="ECO:0000313" key="5">
    <source>
        <dbReference type="EMBL" id="MDT0342058.1"/>
    </source>
</evidence>
<dbReference type="Proteomes" id="UP001183246">
    <property type="component" value="Unassembled WGS sequence"/>
</dbReference>
<dbReference type="Gene3D" id="2.60.40.2230">
    <property type="entry name" value="Uncharacterised protein YcnI-like PF07987, DUF1775"/>
    <property type="match status" value="1"/>
</dbReference>